<dbReference type="AlphaFoldDB" id="A0A6A6DXY2"/>
<evidence type="ECO:0008006" key="4">
    <source>
        <dbReference type="Google" id="ProtNLM"/>
    </source>
</evidence>
<dbReference type="Gene3D" id="2.60.40.420">
    <property type="entry name" value="Cupredoxins - blue copper proteins"/>
    <property type="match status" value="1"/>
</dbReference>
<organism evidence="2 3">
    <name type="scientific">Zopfia rhizophila CBS 207.26</name>
    <dbReference type="NCBI Taxonomy" id="1314779"/>
    <lineage>
        <taxon>Eukaryota</taxon>
        <taxon>Fungi</taxon>
        <taxon>Dikarya</taxon>
        <taxon>Ascomycota</taxon>
        <taxon>Pezizomycotina</taxon>
        <taxon>Dothideomycetes</taxon>
        <taxon>Dothideomycetes incertae sedis</taxon>
        <taxon>Zopfiaceae</taxon>
        <taxon>Zopfia</taxon>
    </lineage>
</organism>
<evidence type="ECO:0000313" key="3">
    <source>
        <dbReference type="Proteomes" id="UP000800200"/>
    </source>
</evidence>
<keyword evidence="3" id="KW-1185">Reference proteome</keyword>
<dbReference type="SUPFAM" id="SSF49503">
    <property type="entry name" value="Cupredoxins"/>
    <property type="match status" value="1"/>
</dbReference>
<sequence>MKYITALPLAASLAAAQMSVMSVAPAPAGGPMTHTIVVGGMKPVATGMAPVLGYSPESITANMGDMVKFVFMQKNHTATQSTFANPCKKMEGGMDSGFMPNPEGKAGVEWNMTVDTTEPLWFYCRQQNGIHCGKGMVFSINAAATGDKSMAAFKQLAIGQNGTEQLTTAAIAQVGATAAAAAQPSTVTIQAGGGAGGEGAAATATGSGAMASATVAAGEGQTGDGQACSCQCLCGMNSFPANAAQNNFGGFAGMIPA</sequence>
<keyword evidence="1" id="KW-0732">Signal</keyword>
<evidence type="ECO:0000256" key="1">
    <source>
        <dbReference type="SAM" id="SignalP"/>
    </source>
</evidence>
<dbReference type="OrthoDB" id="1921208at2759"/>
<evidence type="ECO:0000313" key="2">
    <source>
        <dbReference type="EMBL" id="KAF2184424.1"/>
    </source>
</evidence>
<feature type="chain" id="PRO_5025542100" description="Cupredoxin" evidence="1">
    <location>
        <begin position="17"/>
        <end position="257"/>
    </location>
</feature>
<dbReference type="CDD" id="cd00920">
    <property type="entry name" value="Cupredoxin"/>
    <property type="match status" value="1"/>
</dbReference>
<dbReference type="InterPro" id="IPR052953">
    <property type="entry name" value="Ser-rich/MCO-related"/>
</dbReference>
<dbReference type="Proteomes" id="UP000800200">
    <property type="component" value="Unassembled WGS sequence"/>
</dbReference>
<dbReference type="InterPro" id="IPR008972">
    <property type="entry name" value="Cupredoxin"/>
</dbReference>
<dbReference type="PANTHER" id="PTHR34883">
    <property type="entry name" value="SERINE-RICH PROTEIN, PUTATIVE-RELATED-RELATED"/>
    <property type="match status" value="1"/>
</dbReference>
<name>A0A6A6DXY2_9PEZI</name>
<protein>
    <recommendedName>
        <fullName evidence="4">Cupredoxin</fullName>
    </recommendedName>
</protein>
<reference evidence="2" key="1">
    <citation type="journal article" date="2020" name="Stud. Mycol.">
        <title>101 Dothideomycetes genomes: a test case for predicting lifestyles and emergence of pathogens.</title>
        <authorList>
            <person name="Haridas S."/>
            <person name="Albert R."/>
            <person name="Binder M."/>
            <person name="Bloem J."/>
            <person name="Labutti K."/>
            <person name="Salamov A."/>
            <person name="Andreopoulos B."/>
            <person name="Baker S."/>
            <person name="Barry K."/>
            <person name="Bills G."/>
            <person name="Bluhm B."/>
            <person name="Cannon C."/>
            <person name="Castanera R."/>
            <person name="Culley D."/>
            <person name="Daum C."/>
            <person name="Ezra D."/>
            <person name="Gonzalez J."/>
            <person name="Henrissat B."/>
            <person name="Kuo A."/>
            <person name="Liang C."/>
            <person name="Lipzen A."/>
            <person name="Lutzoni F."/>
            <person name="Magnuson J."/>
            <person name="Mondo S."/>
            <person name="Nolan M."/>
            <person name="Ohm R."/>
            <person name="Pangilinan J."/>
            <person name="Park H.-J."/>
            <person name="Ramirez L."/>
            <person name="Alfaro M."/>
            <person name="Sun H."/>
            <person name="Tritt A."/>
            <person name="Yoshinaga Y."/>
            <person name="Zwiers L.-H."/>
            <person name="Turgeon B."/>
            <person name="Goodwin S."/>
            <person name="Spatafora J."/>
            <person name="Crous P."/>
            <person name="Grigoriev I."/>
        </authorList>
    </citation>
    <scope>NUCLEOTIDE SEQUENCE</scope>
    <source>
        <strain evidence="2">CBS 207.26</strain>
    </source>
</reference>
<proteinExistence type="predicted"/>
<dbReference type="EMBL" id="ML994638">
    <property type="protein sequence ID" value="KAF2184424.1"/>
    <property type="molecule type" value="Genomic_DNA"/>
</dbReference>
<dbReference type="PANTHER" id="PTHR34883:SF4">
    <property type="entry name" value="CUPREDOXIN"/>
    <property type="match status" value="1"/>
</dbReference>
<feature type="signal peptide" evidence="1">
    <location>
        <begin position="1"/>
        <end position="16"/>
    </location>
</feature>
<gene>
    <name evidence="2" type="ORF">K469DRAFT_688885</name>
</gene>
<accession>A0A6A6DXY2</accession>